<protein>
    <submittedName>
        <fullName evidence="2">GNAT family N-acetyltransferase</fullName>
    </submittedName>
</protein>
<dbReference type="Gene3D" id="3.40.630.30">
    <property type="match status" value="1"/>
</dbReference>
<evidence type="ECO:0000259" key="1">
    <source>
        <dbReference type="PROSITE" id="PS51186"/>
    </source>
</evidence>
<dbReference type="GO" id="GO:0016747">
    <property type="term" value="F:acyltransferase activity, transferring groups other than amino-acyl groups"/>
    <property type="evidence" value="ECO:0007669"/>
    <property type="project" value="InterPro"/>
</dbReference>
<reference evidence="2 3" key="1">
    <citation type="submission" date="2019-08" db="EMBL/GenBank/DDBJ databases">
        <title>Genomes of Antarctic Bizionia species.</title>
        <authorList>
            <person name="Bowman J.P."/>
        </authorList>
    </citation>
    <scope>NUCLEOTIDE SEQUENCE [LARGE SCALE GENOMIC DNA]</scope>
    <source>
        <strain evidence="2 3">APA-1</strain>
    </source>
</reference>
<comment type="caution">
    <text evidence="2">The sequence shown here is derived from an EMBL/GenBank/DDBJ whole genome shotgun (WGS) entry which is preliminary data.</text>
</comment>
<accession>A0A5D0QR53</accession>
<organism evidence="2 3">
    <name type="scientific">Bizionia algoritergicola</name>
    <dbReference type="NCBI Taxonomy" id="291187"/>
    <lineage>
        <taxon>Bacteria</taxon>
        <taxon>Pseudomonadati</taxon>
        <taxon>Bacteroidota</taxon>
        <taxon>Flavobacteriia</taxon>
        <taxon>Flavobacteriales</taxon>
        <taxon>Flavobacteriaceae</taxon>
        <taxon>Bizionia</taxon>
    </lineage>
</organism>
<dbReference type="AlphaFoldDB" id="A0A5D0QR53"/>
<keyword evidence="2" id="KW-0808">Transferase</keyword>
<dbReference type="InterPro" id="IPR016181">
    <property type="entry name" value="Acyl_CoA_acyltransferase"/>
</dbReference>
<evidence type="ECO:0000313" key="3">
    <source>
        <dbReference type="Proteomes" id="UP000324358"/>
    </source>
</evidence>
<dbReference type="Pfam" id="PF00583">
    <property type="entry name" value="Acetyltransf_1"/>
    <property type="match status" value="1"/>
</dbReference>
<dbReference type="OrthoDB" id="9986875at2"/>
<sequence>MNIELMYVHSLEIVQQVRPKIDIEVIELYEDNIELIHSVKYLDLSRLIQRLQRGDKCYVALVNNKPVSYHWVQFMGFHFIQQAGKKIEIKPGEFWIYHVRVAEAFKGNRINGFVYSEILNNAKVSGYDKAWVYTNFNNKANRKGLEKLGFQIDHRIYSVKFKNNYYQFYKTR</sequence>
<dbReference type="EMBL" id="VSKL01000006">
    <property type="protein sequence ID" value="TYB71627.1"/>
    <property type="molecule type" value="Genomic_DNA"/>
</dbReference>
<dbReference type="InterPro" id="IPR000182">
    <property type="entry name" value="GNAT_dom"/>
</dbReference>
<dbReference type="Proteomes" id="UP000324358">
    <property type="component" value="Unassembled WGS sequence"/>
</dbReference>
<feature type="domain" description="N-acetyltransferase" evidence="1">
    <location>
        <begin position="1"/>
        <end position="171"/>
    </location>
</feature>
<dbReference type="SUPFAM" id="SSF55729">
    <property type="entry name" value="Acyl-CoA N-acyltransferases (Nat)"/>
    <property type="match status" value="1"/>
</dbReference>
<dbReference type="PROSITE" id="PS51186">
    <property type="entry name" value="GNAT"/>
    <property type="match status" value="1"/>
</dbReference>
<proteinExistence type="predicted"/>
<name>A0A5D0QR53_9FLAO</name>
<evidence type="ECO:0000313" key="2">
    <source>
        <dbReference type="EMBL" id="TYB71627.1"/>
    </source>
</evidence>
<keyword evidence="3" id="KW-1185">Reference proteome</keyword>
<gene>
    <name evidence="2" type="ORF">ES675_13825</name>
</gene>
<dbReference type="RefSeq" id="WP_148367511.1">
    <property type="nucleotide sequence ID" value="NZ_VSKL01000006.1"/>
</dbReference>